<protein>
    <submittedName>
        <fullName evidence="1">Uncharacterized protein</fullName>
    </submittedName>
</protein>
<comment type="caution">
    <text evidence="1">The sequence shown here is derived from an EMBL/GenBank/DDBJ whole genome shotgun (WGS) entry which is preliminary data.</text>
</comment>
<evidence type="ECO:0000313" key="1">
    <source>
        <dbReference type="EMBL" id="EFR87513.1"/>
    </source>
</evidence>
<evidence type="ECO:0000313" key="2">
    <source>
        <dbReference type="Proteomes" id="UP000003412"/>
    </source>
</evidence>
<sequence length="40" mass="4958">MLIVRKVKWKKSDKMFKCEVCKHMFHVPIKDFNKYKDVTK</sequence>
<name>A0ABP2JZ93_9LIST</name>
<dbReference type="Proteomes" id="UP000003412">
    <property type="component" value="Chromosome"/>
</dbReference>
<keyword evidence="2" id="KW-1185">Reference proteome</keyword>
<organism evidence="1 2">
    <name type="scientific">Listeria marthii FSL S4-120</name>
    <dbReference type="NCBI Taxonomy" id="702457"/>
    <lineage>
        <taxon>Bacteria</taxon>
        <taxon>Bacillati</taxon>
        <taxon>Bacillota</taxon>
        <taxon>Bacilli</taxon>
        <taxon>Bacillales</taxon>
        <taxon>Listeriaceae</taxon>
        <taxon>Listeria</taxon>
    </lineage>
</organism>
<accession>A0ABP2JZ93</accession>
<reference evidence="1 2" key="1">
    <citation type="journal article" date="2010" name="Microbiol. Resour. Announc.">
        <title>Comparative genomics of the bacterial genus Listeria: Genome evolution is characterized by limited gene acquisition and limited gene loss.</title>
        <authorList>
            <person name="den Bakker H.C."/>
            <person name="Cummings C.A."/>
            <person name="Ferreira V."/>
            <person name="Vatta P."/>
            <person name="Orsi R.H."/>
            <person name="Degoricija L."/>
            <person name="Barker M."/>
            <person name="Petrauskene O."/>
            <person name="Furtado M.R."/>
            <person name="Wiedmann M."/>
        </authorList>
    </citation>
    <scope>NUCLEOTIDE SEQUENCE [LARGE SCALE GENOMIC DNA]</scope>
    <source>
        <strain evidence="1 2">FSL S4-120</strain>
    </source>
</reference>
<proteinExistence type="predicted"/>
<dbReference type="EMBL" id="ADXF01000699">
    <property type="protein sequence ID" value="EFR87513.1"/>
    <property type="molecule type" value="Genomic_DNA"/>
</dbReference>
<gene>
    <name evidence="1" type="ORF">NT05LM_1949</name>
</gene>